<dbReference type="InterPro" id="IPR037401">
    <property type="entry name" value="SnoaL-like"/>
</dbReference>
<dbReference type="EMBL" id="JAOAMU010000007">
    <property type="protein sequence ID" value="MCT2564053.1"/>
    <property type="molecule type" value="Genomic_DNA"/>
</dbReference>
<dbReference type="RefSeq" id="WP_259840652.1">
    <property type="nucleotide sequence ID" value="NZ_JAOAMU010000007.1"/>
</dbReference>
<dbReference type="Proteomes" id="UP001525566">
    <property type="component" value="Unassembled WGS sequence"/>
</dbReference>
<feature type="domain" description="SnoaL-like" evidence="1">
    <location>
        <begin position="12"/>
        <end position="105"/>
    </location>
</feature>
<evidence type="ECO:0000313" key="3">
    <source>
        <dbReference type="Proteomes" id="UP001525566"/>
    </source>
</evidence>
<protein>
    <submittedName>
        <fullName evidence="2">Nuclear transport factor 2 family protein</fullName>
    </submittedName>
</protein>
<dbReference type="Gene3D" id="3.10.450.50">
    <property type="match status" value="1"/>
</dbReference>
<evidence type="ECO:0000313" key="2">
    <source>
        <dbReference type="EMBL" id="MCT2564053.1"/>
    </source>
</evidence>
<name>A0ABT2IYZ0_9FLAO</name>
<dbReference type="Pfam" id="PF12680">
    <property type="entry name" value="SnoaL_2"/>
    <property type="match status" value="1"/>
</dbReference>
<keyword evidence="3" id="KW-1185">Reference proteome</keyword>
<organism evidence="2 3">
    <name type="scientific">Chryseobacterium herbae</name>
    <dbReference type="NCBI Taxonomy" id="2976476"/>
    <lineage>
        <taxon>Bacteria</taxon>
        <taxon>Pseudomonadati</taxon>
        <taxon>Bacteroidota</taxon>
        <taxon>Flavobacteriia</taxon>
        <taxon>Flavobacteriales</taxon>
        <taxon>Weeksellaceae</taxon>
        <taxon>Chryseobacterium group</taxon>
        <taxon>Chryseobacterium</taxon>
    </lineage>
</organism>
<proteinExistence type="predicted"/>
<accession>A0ABT2IYZ0</accession>
<comment type="caution">
    <text evidence="2">The sequence shown here is derived from an EMBL/GenBank/DDBJ whole genome shotgun (WGS) entry which is preliminary data.</text>
</comment>
<dbReference type="SUPFAM" id="SSF54427">
    <property type="entry name" value="NTF2-like"/>
    <property type="match status" value="1"/>
</dbReference>
<dbReference type="InterPro" id="IPR032710">
    <property type="entry name" value="NTF2-like_dom_sf"/>
</dbReference>
<sequence>MDHKTILGKANAAIAEGDHETFLAYCTGDIKWTFVGDTVLSGKDEIRGYMANTYKKPPRFYVEHMMGEGDYVTAVGTISLMDKDEQWIDYDYCDIWRFENGQMAELKAFVIEKK</sequence>
<gene>
    <name evidence="2" type="ORF">N0B48_19345</name>
</gene>
<reference evidence="2 3" key="1">
    <citation type="submission" date="2022-09" db="EMBL/GenBank/DDBJ databases">
        <title>Chryseobacterium oleae sp.nov., isolated from the inter-root soil of Pyrola calliantha H. Andr. in Tibet.</title>
        <authorList>
            <person name="Li Z."/>
        </authorList>
    </citation>
    <scope>NUCLEOTIDE SEQUENCE [LARGE SCALE GENOMIC DNA]</scope>
    <source>
        <strain evidence="3">pc1-10</strain>
    </source>
</reference>
<evidence type="ECO:0000259" key="1">
    <source>
        <dbReference type="Pfam" id="PF12680"/>
    </source>
</evidence>